<feature type="compositionally biased region" description="Basic and acidic residues" evidence="1">
    <location>
        <begin position="70"/>
        <end position="80"/>
    </location>
</feature>
<protein>
    <submittedName>
        <fullName evidence="3">SCP-like protein</fullName>
    </submittedName>
</protein>
<dbReference type="EMBL" id="AEWV01000008">
    <property type="protein sequence ID" value="EGC18003.1"/>
    <property type="molecule type" value="Genomic_DNA"/>
</dbReference>
<gene>
    <name evidence="3" type="ORF">HMPREF9098_0556</name>
</gene>
<dbReference type="HOGENOM" id="CLU_052497_0_0_4"/>
<comment type="caution">
    <text evidence="3">The sequence shown here is derived from an EMBL/GenBank/DDBJ whole genome shotgun (WGS) entry which is preliminary data.</text>
</comment>
<dbReference type="PANTHER" id="PTHR31157">
    <property type="entry name" value="SCP DOMAIN-CONTAINING PROTEIN"/>
    <property type="match status" value="1"/>
</dbReference>
<keyword evidence="4" id="KW-1185">Reference proteome</keyword>
<reference evidence="3 4" key="1">
    <citation type="submission" date="2011-01" db="EMBL/GenBank/DDBJ databases">
        <authorList>
            <person name="Muzny D."/>
            <person name="Qin X."/>
            <person name="Deng J."/>
            <person name="Jiang H."/>
            <person name="Liu Y."/>
            <person name="Qu J."/>
            <person name="Song X.-Z."/>
            <person name="Zhang L."/>
            <person name="Thornton R."/>
            <person name="Coyle M."/>
            <person name="Francisco L."/>
            <person name="Jackson L."/>
            <person name="Javaid M."/>
            <person name="Korchina V."/>
            <person name="Kovar C."/>
            <person name="Mata R."/>
            <person name="Mathew T."/>
            <person name="Ngo R."/>
            <person name="Nguyen L."/>
            <person name="Nguyen N."/>
            <person name="Okwuonu G."/>
            <person name="Ongeri F."/>
            <person name="Pham C."/>
            <person name="Simmons D."/>
            <person name="Wilczek-Boney K."/>
            <person name="Hale W."/>
            <person name="Jakkamsetti A."/>
            <person name="Pham P."/>
            <person name="Ruth R."/>
            <person name="San Lucas F."/>
            <person name="Warren J."/>
            <person name="Zhang J."/>
            <person name="Zhao Z."/>
            <person name="Zhou C."/>
            <person name="Zhu D."/>
            <person name="Lee S."/>
            <person name="Bess C."/>
            <person name="Blankenburg K."/>
            <person name="Forbes L."/>
            <person name="Fu Q."/>
            <person name="Gubbala S."/>
            <person name="Hirani K."/>
            <person name="Jayaseelan J.C."/>
            <person name="Lara F."/>
            <person name="Munidasa M."/>
            <person name="Palculict T."/>
            <person name="Patil S."/>
            <person name="Pu L.-L."/>
            <person name="Saada N."/>
            <person name="Tang L."/>
            <person name="Weissenberger G."/>
            <person name="Zhu Y."/>
            <person name="Hemphill L."/>
            <person name="Shang Y."/>
            <person name="Youmans B."/>
            <person name="Ayvaz T."/>
            <person name="Ross M."/>
            <person name="Santibanez J."/>
            <person name="Aqrawi P."/>
            <person name="Gross S."/>
            <person name="Joshi V."/>
            <person name="Fowler G."/>
            <person name="Nazareth L."/>
            <person name="Reid J."/>
            <person name="Worley K."/>
            <person name="Petrosino J."/>
            <person name="Highlander S."/>
            <person name="Gibbs R."/>
        </authorList>
    </citation>
    <scope>NUCLEOTIDE SEQUENCE [LARGE SCALE GENOMIC DNA]</scope>
    <source>
        <strain evidence="3 4">ATCC 33394</strain>
    </source>
</reference>
<dbReference type="InterPro" id="IPR014044">
    <property type="entry name" value="CAP_dom"/>
</dbReference>
<dbReference type="Gene3D" id="3.40.33.10">
    <property type="entry name" value="CAP"/>
    <property type="match status" value="1"/>
</dbReference>
<organism evidence="3 4">
    <name type="scientific">Kingella denitrificans ATCC 33394</name>
    <dbReference type="NCBI Taxonomy" id="888741"/>
    <lineage>
        <taxon>Bacteria</taxon>
        <taxon>Pseudomonadati</taxon>
        <taxon>Pseudomonadota</taxon>
        <taxon>Betaproteobacteria</taxon>
        <taxon>Neisseriales</taxon>
        <taxon>Neisseriaceae</taxon>
        <taxon>Kingella</taxon>
    </lineage>
</organism>
<dbReference type="Proteomes" id="UP000004088">
    <property type="component" value="Unassembled WGS sequence"/>
</dbReference>
<evidence type="ECO:0000313" key="3">
    <source>
        <dbReference type="EMBL" id="EGC18003.1"/>
    </source>
</evidence>
<dbReference type="InterPro" id="IPR035940">
    <property type="entry name" value="CAP_sf"/>
</dbReference>
<feature type="domain" description="SCP" evidence="2">
    <location>
        <begin position="36"/>
        <end position="156"/>
    </location>
</feature>
<dbReference type="AlphaFoldDB" id="F0EXH2"/>
<dbReference type="PANTHER" id="PTHR31157:SF1">
    <property type="entry name" value="SCP DOMAIN-CONTAINING PROTEIN"/>
    <property type="match status" value="1"/>
</dbReference>
<dbReference type="CDD" id="cd05379">
    <property type="entry name" value="CAP_bacterial"/>
    <property type="match status" value="1"/>
</dbReference>
<dbReference type="Pfam" id="PF00188">
    <property type="entry name" value="CAP"/>
    <property type="match status" value="1"/>
</dbReference>
<proteinExistence type="predicted"/>
<evidence type="ECO:0000313" key="4">
    <source>
        <dbReference type="Proteomes" id="UP000004088"/>
    </source>
</evidence>
<evidence type="ECO:0000256" key="1">
    <source>
        <dbReference type="SAM" id="MobiDB-lite"/>
    </source>
</evidence>
<name>F0EXH2_9NEIS</name>
<feature type="region of interest" description="Disordered" evidence="1">
    <location>
        <begin position="59"/>
        <end position="89"/>
    </location>
</feature>
<evidence type="ECO:0000259" key="2">
    <source>
        <dbReference type="Pfam" id="PF00188"/>
    </source>
</evidence>
<accession>F0EXH2</accession>
<dbReference type="SUPFAM" id="SSF55797">
    <property type="entry name" value="PR-1-like"/>
    <property type="match status" value="1"/>
</dbReference>
<dbReference type="STRING" id="888741.HMPREF9098_0556"/>
<sequence length="323" mass="36367">MRRIQRFWLPLLAGILLLVYWSQARYNPEREAKQGLEQLNLWRRQAGLEPLAHSPSLQQAAQKHAQYLSKDAEGHDEHNRSNPYFTGADPQTRAAAAGYAGPVVENLSVGNFARQGNANVNSLMTALYHRLALLTPSHDEAGAAWVNGRHHAFVVVQGSSRLRQLCEQPPTNSNAPYIMKIPCKGVMTSVPTQRPLYVWPVVVKFPVGSQIEPEYDGSEVPNPMPGHKKTGNPVSVAIYGLVGDVRLVSFKLFAPDGEVKDTHILTHQNDPNHLLGKNEFALFALKPLAFDTEYRAEFRYQADGGEKKEVWTFRTRKKRHWFE</sequence>